<dbReference type="Gene3D" id="2.40.30.10">
    <property type="entry name" value="Translation factors"/>
    <property type="match status" value="1"/>
</dbReference>
<evidence type="ECO:0000313" key="4">
    <source>
        <dbReference type="Proteomes" id="UP001607069"/>
    </source>
</evidence>
<accession>A0ABW7HNG8</accession>
<dbReference type="InterPro" id="IPR013113">
    <property type="entry name" value="SIP_FAD-bd"/>
</dbReference>
<dbReference type="PANTHER" id="PTHR30157:SF0">
    <property type="entry name" value="NADPH-DEPENDENT FERRIC-CHELATE REDUCTASE"/>
    <property type="match status" value="1"/>
</dbReference>
<dbReference type="InterPro" id="IPR039374">
    <property type="entry name" value="SIP_fam"/>
</dbReference>
<dbReference type="PANTHER" id="PTHR30157">
    <property type="entry name" value="FERRIC REDUCTASE, NADPH-DEPENDENT"/>
    <property type="match status" value="1"/>
</dbReference>
<dbReference type="Pfam" id="PF08021">
    <property type="entry name" value="FAD_binding_9"/>
    <property type="match status" value="1"/>
</dbReference>
<name>A0ABW7HNG8_9ACTN</name>
<evidence type="ECO:0000313" key="3">
    <source>
        <dbReference type="EMBL" id="MFH0247374.1"/>
    </source>
</evidence>
<sequence length="302" mass="32953">MADRPTRRTPRLNRARVVRTRRLSPGMVRVVLGGRSLAGFPAGAYTDHYVKLLFPAEGVRYPEPFDLADIRARLPRDQWPVTRTYTVRAWDARACELTVDFVVHGDEGLAGPWAARAEPGEEVLFLGPGGGYRPSSEADWHLLVADESALPAVAASLEAVPGGAPVHAFVEVAGPEEEQDLALPPNAELRWLHRGAERVGARLVQAVRALDFPPGDVQAFVHGEAGRVRELRRHLRTERGVPRERLSVSGYWRLGHDEDGWQASKREWNAQVEAEQEEAPGAPASPSAQAAQAGTAGEASAR</sequence>
<protein>
    <submittedName>
        <fullName evidence="3">Siderophore-interacting protein</fullName>
    </submittedName>
</protein>
<dbReference type="Gene3D" id="3.40.50.80">
    <property type="entry name" value="Nucleotide-binding domain of ferredoxin-NADP reductase (FNR) module"/>
    <property type="match status" value="1"/>
</dbReference>
<keyword evidence="4" id="KW-1185">Reference proteome</keyword>
<dbReference type="EMBL" id="JBIHMK010000008">
    <property type="protein sequence ID" value="MFH0247374.1"/>
    <property type="molecule type" value="Genomic_DNA"/>
</dbReference>
<proteinExistence type="predicted"/>
<dbReference type="Proteomes" id="UP001607069">
    <property type="component" value="Unassembled WGS sequence"/>
</dbReference>
<dbReference type="InterPro" id="IPR007037">
    <property type="entry name" value="SIP_rossman_dom"/>
</dbReference>
<dbReference type="SUPFAM" id="SSF63380">
    <property type="entry name" value="Riboflavin synthase domain-like"/>
    <property type="match status" value="1"/>
</dbReference>
<dbReference type="RefSeq" id="WP_279951686.1">
    <property type="nucleotide sequence ID" value="NZ_BAABEN010000009.1"/>
</dbReference>
<dbReference type="InterPro" id="IPR039261">
    <property type="entry name" value="FNR_nucleotide-bd"/>
</dbReference>
<evidence type="ECO:0000256" key="1">
    <source>
        <dbReference type="SAM" id="MobiDB-lite"/>
    </source>
</evidence>
<reference evidence="3 4" key="1">
    <citation type="submission" date="2024-10" db="EMBL/GenBank/DDBJ databases">
        <authorList>
            <person name="Cho J.-C."/>
        </authorList>
    </citation>
    <scope>NUCLEOTIDE SEQUENCE [LARGE SCALE GENOMIC DNA]</scope>
    <source>
        <strain evidence="3 4">KCTC29696</strain>
    </source>
</reference>
<gene>
    <name evidence="3" type="ORF">ACG5V6_03970</name>
</gene>
<feature type="region of interest" description="Disordered" evidence="1">
    <location>
        <begin position="263"/>
        <end position="302"/>
    </location>
</feature>
<dbReference type="InterPro" id="IPR017938">
    <property type="entry name" value="Riboflavin_synthase-like_b-brl"/>
</dbReference>
<comment type="caution">
    <text evidence="3">The sequence shown here is derived from an EMBL/GenBank/DDBJ whole genome shotgun (WGS) entry which is preliminary data.</text>
</comment>
<organism evidence="3 4">
    <name type="scientific">Streptomyces chitinivorans</name>
    <dbReference type="NCBI Taxonomy" id="1257027"/>
    <lineage>
        <taxon>Bacteria</taxon>
        <taxon>Bacillati</taxon>
        <taxon>Actinomycetota</taxon>
        <taxon>Actinomycetes</taxon>
        <taxon>Kitasatosporales</taxon>
        <taxon>Streptomycetaceae</taxon>
        <taxon>Streptomyces</taxon>
    </lineage>
</organism>
<dbReference type="PROSITE" id="PS51384">
    <property type="entry name" value="FAD_FR"/>
    <property type="match status" value="1"/>
</dbReference>
<dbReference type="Pfam" id="PF04954">
    <property type="entry name" value="SIP"/>
    <property type="match status" value="1"/>
</dbReference>
<dbReference type="CDD" id="cd06193">
    <property type="entry name" value="siderophore_interacting"/>
    <property type="match status" value="1"/>
</dbReference>
<feature type="domain" description="FAD-binding FR-type" evidence="2">
    <location>
        <begin position="10"/>
        <end position="135"/>
    </location>
</feature>
<dbReference type="InterPro" id="IPR017927">
    <property type="entry name" value="FAD-bd_FR_type"/>
</dbReference>
<feature type="compositionally biased region" description="Low complexity" evidence="1">
    <location>
        <begin position="279"/>
        <end position="302"/>
    </location>
</feature>
<evidence type="ECO:0000259" key="2">
    <source>
        <dbReference type="PROSITE" id="PS51384"/>
    </source>
</evidence>